<evidence type="ECO:0000313" key="17">
    <source>
        <dbReference type="Proteomes" id="UP000001784"/>
    </source>
</evidence>
<reference evidence="16 17" key="1">
    <citation type="submission" date="2006-10" db="EMBL/GenBank/DDBJ databases">
        <title>Complete sequence of Syntrophobacter fumaroxidans MPOB.</title>
        <authorList>
            <consortium name="US DOE Joint Genome Institute"/>
            <person name="Copeland A."/>
            <person name="Lucas S."/>
            <person name="Lapidus A."/>
            <person name="Barry K."/>
            <person name="Detter J.C."/>
            <person name="Glavina del Rio T."/>
            <person name="Hammon N."/>
            <person name="Israni S."/>
            <person name="Pitluck S."/>
            <person name="Goltsman E.G."/>
            <person name="Martinez M."/>
            <person name="Schmutz J."/>
            <person name="Larimer F."/>
            <person name="Land M."/>
            <person name="Hauser L."/>
            <person name="Kyrpides N."/>
            <person name="Kim E."/>
            <person name="Boone D.R."/>
            <person name="Brockman F."/>
            <person name="Culley D."/>
            <person name="Ferry J."/>
            <person name="Gunsalus R."/>
            <person name="McInerney M.J."/>
            <person name="Morrison M."/>
            <person name="Plugge C."/>
            <person name="Rohlin L."/>
            <person name="Scholten J."/>
            <person name="Sieber J."/>
            <person name="Stams A.J.M."/>
            <person name="Worm P."/>
            <person name="Henstra A.M."/>
            <person name="Richardson P."/>
        </authorList>
    </citation>
    <scope>NUCLEOTIDE SEQUENCE [LARGE SCALE GENOMIC DNA]</scope>
    <source>
        <strain evidence="17">DSM 10017 / MPOB</strain>
    </source>
</reference>
<dbReference type="InterPro" id="IPR000385">
    <property type="entry name" value="MoaA_NifB_PqqE_Fe-S-bd_CS"/>
</dbReference>
<dbReference type="Pfam" id="PF04055">
    <property type="entry name" value="Radical_SAM"/>
    <property type="match status" value="1"/>
</dbReference>
<evidence type="ECO:0000256" key="1">
    <source>
        <dbReference type="ARBA" id="ARBA00001966"/>
    </source>
</evidence>
<dbReference type="InterPro" id="IPR013785">
    <property type="entry name" value="Aldolase_TIM"/>
</dbReference>
<evidence type="ECO:0000256" key="2">
    <source>
        <dbReference type="ARBA" id="ARBA00003522"/>
    </source>
</evidence>
<evidence type="ECO:0000256" key="14">
    <source>
        <dbReference type="ARBA" id="ARBA00032102"/>
    </source>
</evidence>
<dbReference type="CDD" id="cd01335">
    <property type="entry name" value="Radical_SAM"/>
    <property type="match status" value="1"/>
</dbReference>
<keyword evidence="9" id="KW-0408">Iron</keyword>
<dbReference type="SUPFAM" id="SSF102114">
    <property type="entry name" value="Radical SAM enzymes"/>
    <property type="match status" value="1"/>
</dbReference>
<dbReference type="SMART" id="SM00729">
    <property type="entry name" value="Elp3"/>
    <property type="match status" value="1"/>
</dbReference>
<dbReference type="GO" id="GO:0032324">
    <property type="term" value="P:molybdopterin cofactor biosynthetic process"/>
    <property type="evidence" value="ECO:0007669"/>
    <property type="project" value="UniProtKB-ARBA"/>
</dbReference>
<proteinExistence type="inferred from homology"/>
<dbReference type="SFLD" id="SFLDG01068">
    <property type="entry name" value="FeMo_cofactor_biosynthesis_pro"/>
    <property type="match status" value="1"/>
</dbReference>
<dbReference type="SFLD" id="SFLDS00029">
    <property type="entry name" value="Radical_SAM"/>
    <property type="match status" value="1"/>
</dbReference>
<evidence type="ECO:0000256" key="8">
    <source>
        <dbReference type="ARBA" id="ARBA00022723"/>
    </source>
</evidence>
<dbReference type="eggNOG" id="COG1433">
    <property type="taxonomic scope" value="Bacteria"/>
</dbReference>
<evidence type="ECO:0000256" key="5">
    <source>
        <dbReference type="ARBA" id="ARBA00021702"/>
    </source>
</evidence>
<dbReference type="OrthoDB" id="9785734at2"/>
<dbReference type="InterPro" id="IPR036105">
    <property type="entry name" value="DiNase_FeMo-co_biosyn_sf"/>
</dbReference>
<dbReference type="InterPro" id="IPR058240">
    <property type="entry name" value="rSAM_sf"/>
</dbReference>
<evidence type="ECO:0000259" key="15">
    <source>
        <dbReference type="PROSITE" id="PS51918"/>
    </source>
</evidence>
<dbReference type="STRING" id="335543.Sfum_1011"/>
<dbReference type="SFLD" id="SFLDG01067">
    <property type="entry name" value="SPASM/twitch_domain_containing"/>
    <property type="match status" value="1"/>
</dbReference>
<evidence type="ECO:0000256" key="4">
    <source>
        <dbReference type="ARBA" id="ARBA00006804"/>
    </source>
</evidence>
<protein>
    <recommendedName>
        <fullName evidence="5">FeMo cofactor biosynthesis protein NifB</fullName>
    </recommendedName>
    <alternativeName>
        <fullName evidence="14">Nitrogenase cofactor maturase NifB</fullName>
    </alternativeName>
    <alternativeName>
        <fullName evidence="13">Radical SAM assemblase NifB</fullName>
    </alternativeName>
</protein>
<dbReference type="PROSITE" id="PS01305">
    <property type="entry name" value="MOAA_NIFB_PQQE"/>
    <property type="match status" value="1"/>
</dbReference>
<comment type="similarity">
    <text evidence="4">Belongs to the radical SAM superfamily. NifB family.</text>
</comment>
<evidence type="ECO:0000256" key="7">
    <source>
        <dbReference type="ARBA" id="ARBA00022691"/>
    </source>
</evidence>
<evidence type="ECO:0000256" key="12">
    <source>
        <dbReference type="ARBA" id="ARBA00023239"/>
    </source>
</evidence>
<keyword evidence="8" id="KW-0479">Metal-binding</keyword>
<sequence>MKETLDLSRHPCFNAAVKGSYGRVHLPVAARCNIRCNYCNRKYDCVDESRPGVTSALLSPTLACRYLERVLEREPRIAVAGIAGPGDPFAEPGKTLQVMRSLRERFPRLLLCLSTNGLGIGDHLDGIVKIGISHVTITVNAVDPGVGMKIYSWVRDGKVIYRGLKGAQLLLERQLNAIEGLKRRGVTVKVNTIVVPSINDGHVEAVARRMGELGVDVLNCMPMHPNKDTPFEHIAEPGREMIEEIRATAGKYLPQMRHCARCRADAVGLLGEDRGEGARESLTECAGLPAGSVERPYVAVATMEGLLVNQHLGEAHRFQIWSRAGDGYRCVEERAAPEPGGGIQRWTRLAEMLGDCRAVLVAGIGDNPAVVLREAGVQPIELNGFIEPALDAVFSGHGLKEFKARRRGGCSNGFGCLGSGEGC</sequence>
<feature type="domain" description="Radical SAM core" evidence="15">
    <location>
        <begin position="18"/>
        <end position="263"/>
    </location>
</feature>
<dbReference type="GO" id="GO:0051539">
    <property type="term" value="F:4 iron, 4 sulfur cluster binding"/>
    <property type="evidence" value="ECO:0007669"/>
    <property type="project" value="UniProtKB-KW"/>
</dbReference>
<dbReference type="PANTHER" id="PTHR43787:SF13">
    <property type="entry name" value="FEMO COFACTOR BIOSYNTHESIS PROTEIN NIFB"/>
    <property type="match status" value="1"/>
</dbReference>
<keyword evidence="7" id="KW-0949">S-adenosyl-L-methionine</keyword>
<dbReference type="PROSITE" id="PS51918">
    <property type="entry name" value="RADICAL_SAM"/>
    <property type="match status" value="1"/>
</dbReference>
<keyword evidence="10" id="KW-0411">Iron-sulfur</keyword>
<evidence type="ECO:0000256" key="3">
    <source>
        <dbReference type="ARBA" id="ARBA00005155"/>
    </source>
</evidence>
<dbReference type="EMBL" id="CP000478">
    <property type="protein sequence ID" value="ABK16705.1"/>
    <property type="molecule type" value="Genomic_DNA"/>
</dbReference>
<dbReference type="AlphaFoldDB" id="A0LH03"/>
<keyword evidence="17" id="KW-1185">Reference proteome</keyword>
<keyword evidence="6" id="KW-0004">4Fe-4S</keyword>
<dbReference type="SUPFAM" id="SSF53146">
    <property type="entry name" value="Nitrogenase accessory factor-like"/>
    <property type="match status" value="1"/>
</dbReference>
<dbReference type="GO" id="GO:0046872">
    <property type="term" value="F:metal ion binding"/>
    <property type="evidence" value="ECO:0007669"/>
    <property type="project" value="UniProtKB-KW"/>
</dbReference>
<evidence type="ECO:0000313" key="16">
    <source>
        <dbReference type="EMBL" id="ABK16705.1"/>
    </source>
</evidence>
<accession>A0LH03</accession>
<dbReference type="HOGENOM" id="CLU_027639_0_0_7"/>
<name>A0LH03_SYNFM</name>
<evidence type="ECO:0000256" key="13">
    <source>
        <dbReference type="ARBA" id="ARBA00030926"/>
    </source>
</evidence>
<comment type="function">
    <text evidence="2">Involved in the biosynthesis of the iron-molybdenum cofactor (FeMo-co or M-cluster) found in the dinitrogenase enzyme of the nitrogenase complex in nitrogen-fixing microorganisms. NifB catalyzes the crucial step of radical SAM-dependent carbide insertion that occurs concomitant with the insertion of a 9th sulfur and the rearrangement/coupling of two [4Fe-4S] clusters into a [8Fe-9S-C] cluster, the precursor to the M-cluster.</text>
</comment>
<evidence type="ECO:0000256" key="6">
    <source>
        <dbReference type="ARBA" id="ARBA00022485"/>
    </source>
</evidence>
<evidence type="ECO:0000256" key="9">
    <source>
        <dbReference type="ARBA" id="ARBA00023004"/>
    </source>
</evidence>
<comment type="cofactor">
    <cofactor evidence="1">
        <name>[4Fe-4S] cluster</name>
        <dbReference type="ChEBI" id="CHEBI:49883"/>
    </cofactor>
</comment>
<dbReference type="RefSeq" id="WP_011697876.1">
    <property type="nucleotide sequence ID" value="NC_008554.1"/>
</dbReference>
<dbReference type="InParanoid" id="A0LH03"/>
<dbReference type="GO" id="GO:0016829">
    <property type="term" value="F:lyase activity"/>
    <property type="evidence" value="ECO:0007669"/>
    <property type="project" value="UniProtKB-KW"/>
</dbReference>
<evidence type="ECO:0000256" key="11">
    <source>
        <dbReference type="ARBA" id="ARBA00023231"/>
    </source>
</evidence>
<dbReference type="SFLD" id="SFLDF00281">
    <property type="entry name" value="FeMo_cofactor_biosynthesis_pro"/>
    <property type="match status" value="1"/>
</dbReference>
<dbReference type="InterPro" id="IPR007197">
    <property type="entry name" value="rSAM"/>
</dbReference>
<dbReference type="InterPro" id="IPR006638">
    <property type="entry name" value="Elp3/MiaA/NifB-like_rSAM"/>
</dbReference>
<dbReference type="InterPro" id="IPR003731">
    <property type="entry name" value="Di-Nase_FeMo-co_biosynth"/>
</dbReference>
<comment type="pathway">
    <text evidence="3">Cofactor biosynthesis; Fe-Mo cofactor biosynthesis.</text>
</comment>
<dbReference type="KEGG" id="sfu:Sfum_1011"/>
<dbReference type="PANTHER" id="PTHR43787">
    <property type="entry name" value="FEMO COFACTOR BIOSYNTHESIS PROTEIN NIFB-RELATED"/>
    <property type="match status" value="1"/>
</dbReference>
<dbReference type="Proteomes" id="UP000001784">
    <property type="component" value="Chromosome"/>
</dbReference>
<dbReference type="eggNOG" id="COG0535">
    <property type="taxonomic scope" value="Bacteria"/>
</dbReference>
<gene>
    <name evidence="16" type="ordered locus">Sfum_1011</name>
</gene>
<dbReference type="Gene3D" id="3.20.20.70">
    <property type="entry name" value="Aldolase class I"/>
    <property type="match status" value="1"/>
</dbReference>
<dbReference type="Pfam" id="PF02579">
    <property type="entry name" value="Nitro_FeMo-Co"/>
    <property type="match status" value="1"/>
</dbReference>
<keyword evidence="11" id="KW-0535">Nitrogen fixation</keyword>
<keyword evidence="12" id="KW-0456">Lyase</keyword>
<dbReference type="Gene3D" id="3.30.420.130">
    <property type="entry name" value="Dinitrogenase iron-molybdenum cofactor biosynthesis domain"/>
    <property type="match status" value="1"/>
</dbReference>
<organism evidence="16 17">
    <name type="scientific">Syntrophobacter fumaroxidans (strain DSM 10017 / MPOB)</name>
    <dbReference type="NCBI Taxonomy" id="335543"/>
    <lineage>
        <taxon>Bacteria</taxon>
        <taxon>Pseudomonadati</taxon>
        <taxon>Thermodesulfobacteriota</taxon>
        <taxon>Syntrophobacteria</taxon>
        <taxon>Syntrophobacterales</taxon>
        <taxon>Syntrophobacteraceae</taxon>
        <taxon>Syntrophobacter</taxon>
    </lineage>
</organism>
<evidence type="ECO:0000256" key="10">
    <source>
        <dbReference type="ARBA" id="ARBA00023014"/>
    </source>
</evidence>
<dbReference type="UniPathway" id="UPA00782"/>